<proteinExistence type="predicted"/>
<dbReference type="OMA" id="AANCPFA"/>
<dbReference type="EMBL" id="JH767134">
    <property type="protein sequence ID" value="EQC41275.1"/>
    <property type="molecule type" value="Genomic_DNA"/>
</dbReference>
<gene>
    <name evidence="2" type="ORF">SDRG_01250</name>
</gene>
<dbReference type="InParanoid" id="T0R4I2"/>
<feature type="compositionally biased region" description="Basic and acidic residues" evidence="1">
    <location>
        <begin position="22"/>
        <end position="32"/>
    </location>
</feature>
<dbReference type="VEuPathDB" id="FungiDB:SDRG_01250"/>
<dbReference type="AlphaFoldDB" id="T0R4I2"/>
<sequence length="185" mass="18974">MGSIFSTSSTPAAGTSLGSEWLHGDAASKDADCAESAGGATTDEGNADVNSDKTMQSLGGSEDASTAGRSDSLSTSRETASILLGHTNEALYEVLSDDDAVDSTTAMDHSKSYLGKRDAPSFERNGPAKRQRMVSSPSLSLPAPDDACSLPPFLQLDGPWSNPSANVQAPFALASPKAIADCPFA</sequence>
<keyword evidence="3" id="KW-1185">Reference proteome</keyword>
<evidence type="ECO:0000256" key="1">
    <source>
        <dbReference type="SAM" id="MobiDB-lite"/>
    </source>
</evidence>
<dbReference type="RefSeq" id="XP_008604989.1">
    <property type="nucleotide sequence ID" value="XM_008606767.1"/>
</dbReference>
<feature type="compositionally biased region" description="Basic and acidic residues" evidence="1">
    <location>
        <begin position="108"/>
        <end position="121"/>
    </location>
</feature>
<reference evidence="2 3" key="1">
    <citation type="submission" date="2012-04" db="EMBL/GenBank/DDBJ databases">
        <title>The Genome Sequence of Saprolegnia declina VS20.</title>
        <authorList>
            <consortium name="The Broad Institute Genome Sequencing Platform"/>
            <person name="Russ C."/>
            <person name="Nusbaum C."/>
            <person name="Tyler B."/>
            <person name="van West P."/>
            <person name="Dieguez-Uribeondo J."/>
            <person name="de Bruijn I."/>
            <person name="Tripathy S."/>
            <person name="Jiang R."/>
            <person name="Young S.K."/>
            <person name="Zeng Q."/>
            <person name="Gargeya S."/>
            <person name="Fitzgerald M."/>
            <person name="Haas B."/>
            <person name="Abouelleil A."/>
            <person name="Alvarado L."/>
            <person name="Arachchi H.M."/>
            <person name="Berlin A."/>
            <person name="Chapman S.B."/>
            <person name="Goldberg J."/>
            <person name="Griggs A."/>
            <person name="Gujja S."/>
            <person name="Hansen M."/>
            <person name="Howarth C."/>
            <person name="Imamovic A."/>
            <person name="Larimer J."/>
            <person name="McCowen C."/>
            <person name="Montmayeur A."/>
            <person name="Murphy C."/>
            <person name="Neiman D."/>
            <person name="Pearson M."/>
            <person name="Priest M."/>
            <person name="Roberts A."/>
            <person name="Saif S."/>
            <person name="Shea T."/>
            <person name="Sisk P."/>
            <person name="Sykes S."/>
            <person name="Wortman J."/>
            <person name="Nusbaum C."/>
            <person name="Birren B."/>
        </authorList>
    </citation>
    <scope>NUCLEOTIDE SEQUENCE [LARGE SCALE GENOMIC DNA]</scope>
    <source>
        <strain evidence="2 3">VS20</strain>
    </source>
</reference>
<feature type="compositionally biased region" description="Polar residues" evidence="1">
    <location>
        <begin position="48"/>
        <end position="77"/>
    </location>
</feature>
<name>T0R4I2_SAPDV</name>
<feature type="compositionally biased region" description="Polar residues" evidence="1">
    <location>
        <begin position="1"/>
        <end position="18"/>
    </location>
</feature>
<feature type="non-terminal residue" evidence="2">
    <location>
        <position position="1"/>
    </location>
</feature>
<evidence type="ECO:0000313" key="2">
    <source>
        <dbReference type="EMBL" id="EQC41275.1"/>
    </source>
</evidence>
<evidence type="ECO:0000313" key="3">
    <source>
        <dbReference type="Proteomes" id="UP000030762"/>
    </source>
</evidence>
<accession>T0R4I2</accession>
<organism evidence="2 3">
    <name type="scientific">Saprolegnia diclina (strain VS20)</name>
    <dbReference type="NCBI Taxonomy" id="1156394"/>
    <lineage>
        <taxon>Eukaryota</taxon>
        <taxon>Sar</taxon>
        <taxon>Stramenopiles</taxon>
        <taxon>Oomycota</taxon>
        <taxon>Saprolegniomycetes</taxon>
        <taxon>Saprolegniales</taxon>
        <taxon>Saprolegniaceae</taxon>
        <taxon>Saprolegnia</taxon>
    </lineage>
</organism>
<feature type="region of interest" description="Disordered" evidence="1">
    <location>
        <begin position="97"/>
        <end position="143"/>
    </location>
</feature>
<dbReference type="GeneID" id="19941977"/>
<protein>
    <submittedName>
        <fullName evidence="2">Uncharacterized protein</fullName>
    </submittedName>
</protein>
<dbReference type="Proteomes" id="UP000030762">
    <property type="component" value="Unassembled WGS sequence"/>
</dbReference>
<dbReference type="OrthoDB" id="10474474at2759"/>
<feature type="region of interest" description="Disordered" evidence="1">
    <location>
        <begin position="1"/>
        <end position="77"/>
    </location>
</feature>